<dbReference type="KEGG" id="pdo:PSDT_1125"/>
<comment type="catalytic activity">
    <reaction evidence="13">
        <text>GMP + diphosphate = guanine + 5-phospho-alpha-D-ribose 1-diphosphate</text>
        <dbReference type="Rhea" id="RHEA:25424"/>
        <dbReference type="ChEBI" id="CHEBI:16235"/>
        <dbReference type="ChEBI" id="CHEBI:33019"/>
        <dbReference type="ChEBI" id="CHEBI:58017"/>
        <dbReference type="ChEBI" id="CHEBI:58115"/>
        <dbReference type="EC" id="2.4.2.8"/>
    </reaction>
    <physiologicalReaction direction="right-to-left" evidence="13">
        <dbReference type="Rhea" id="RHEA:25426"/>
    </physiologicalReaction>
</comment>
<dbReference type="InterPro" id="IPR050408">
    <property type="entry name" value="HGPRT"/>
</dbReference>
<comment type="caution">
    <text evidence="17">The sequence shown here is derived from an EMBL/GenBank/DDBJ whole genome shotgun (WGS) entry which is preliminary data.</text>
</comment>
<evidence type="ECO:0000256" key="2">
    <source>
        <dbReference type="ARBA" id="ARBA00004496"/>
    </source>
</evidence>
<dbReference type="SUPFAM" id="SSF53271">
    <property type="entry name" value="PRTase-like"/>
    <property type="match status" value="1"/>
</dbReference>
<proteinExistence type="inferred from homology"/>
<dbReference type="Gene3D" id="3.40.50.2020">
    <property type="match status" value="1"/>
</dbReference>
<dbReference type="InterPro" id="IPR029057">
    <property type="entry name" value="PRTase-like"/>
</dbReference>
<dbReference type="AlphaFoldDB" id="E6K0Y7"/>
<dbReference type="RefSeq" id="WP_006288887.1">
    <property type="nucleotide sequence ID" value="NZ_AP012333.1"/>
</dbReference>
<evidence type="ECO:0000256" key="13">
    <source>
        <dbReference type="ARBA" id="ARBA00048811"/>
    </source>
</evidence>
<evidence type="ECO:0000256" key="12">
    <source>
        <dbReference type="ARBA" id="ARBA00022842"/>
    </source>
</evidence>
<evidence type="ECO:0000259" key="16">
    <source>
        <dbReference type="Pfam" id="PF00156"/>
    </source>
</evidence>
<dbReference type="NCBIfam" id="TIGR01203">
    <property type="entry name" value="HGPRTase"/>
    <property type="match status" value="1"/>
</dbReference>
<dbReference type="EMBL" id="AEON01000001">
    <property type="protein sequence ID" value="EFT83468.1"/>
    <property type="molecule type" value="Genomic_DNA"/>
</dbReference>
<organism evidence="17 18">
    <name type="scientific">Parascardovia denticolens DSM 10105 = JCM 12538</name>
    <dbReference type="NCBI Taxonomy" id="864564"/>
    <lineage>
        <taxon>Bacteria</taxon>
        <taxon>Bacillati</taxon>
        <taxon>Actinomycetota</taxon>
        <taxon>Actinomycetes</taxon>
        <taxon>Bifidobacteriales</taxon>
        <taxon>Bifidobacteriaceae</taxon>
        <taxon>Parascardovia</taxon>
    </lineage>
</organism>
<dbReference type="GO" id="GO:0000287">
    <property type="term" value="F:magnesium ion binding"/>
    <property type="evidence" value="ECO:0007669"/>
    <property type="project" value="TreeGrafter"/>
</dbReference>
<evidence type="ECO:0000256" key="8">
    <source>
        <dbReference type="ARBA" id="ARBA00022679"/>
    </source>
</evidence>
<keyword evidence="18" id="KW-1185">Reference proteome</keyword>
<comment type="subcellular location">
    <subcellularLocation>
        <location evidence="2 15">Cytoplasm</location>
    </subcellularLocation>
</comment>
<evidence type="ECO:0000256" key="6">
    <source>
        <dbReference type="ARBA" id="ARBA00022490"/>
    </source>
</evidence>
<comment type="pathway">
    <text evidence="4">Purine metabolism; GMP biosynthesis via salvage pathway; GMP from guanine: step 1/1.</text>
</comment>
<dbReference type="PANTHER" id="PTHR43340">
    <property type="entry name" value="HYPOXANTHINE-GUANINE PHOSPHORIBOSYLTRANSFERASE"/>
    <property type="match status" value="1"/>
</dbReference>
<accession>E6K0Y7</accession>
<evidence type="ECO:0000256" key="4">
    <source>
        <dbReference type="ARBA" id="ARBA00004676"/>
    </source>
</evidence>
<dbReference type="InterPro" id="IPR000836">
    <property type="entry name" value="PRTase_dom"/>
</dbReference>
<evidence type="ECO:0000256" key="7">
    <source>
        <dbReference type="ARBA" id="ARBA00022676"/>
    </source>
</evidence>
<dbReference type="CDD" id="cd06223">
    <property type="entry name" value="PRTases_typeI"/>
    <property type="match status" value="1"/>
</dbReference>
<dbReference type="HOGENOM" id="CLU_073615_0_0_11"/>
<keyword evidence="11 15" id="KW-0547">Nucleotide-binding</keyword>
<dbReference type="InterPro" id="IPR005904">
    <property type="entry name" value="Hxn_phspho_trans"/>
</dbReference>
<dbReference type="GO" id="GO:0006178">
    <property type="term" value="P:guanine salvage"/>
    <property type="evidence" value="ECO:0007669"/>
    <property type="project" value="TreeGrafter"/>
</dbReference>
<evidence type="ECO:0000256" key="10">
    <source>
        <dbReference type="ARBA" id="ARBA00022726"/>
    </source>
</evidence>
<dbReference type="GO" id="GO:0046100">
    <property type="term" value="P:hypoxanthine metabolic process"/>
    <property type="evidence" value="ECO:0007669"/>
    <property type="project" value="TreeGrafter"/>
</dbReference>
<evidence type="ECO:0000256" key="1">
    <source>
        <dbReference type="ARBA" id="ARBA00001946"/>
    </source>
</evidence>
<sequence length="198" mass="21998">MQIKDVQDDIAEELISHEALEGKIRRMAVKVSEDYEGKDPLLIAVLKGAANVMTTFSQAMTIPVEIDYMSLSTYGSGTRSAGKVTVRQDLSTDVAGRHVLIVEDIIDSGFTLDWLVNELKSRGAASVEIFAMLGKPARRKFDVPVKYKGFEIPDKFVVGYGLDYDERYRNLDSIAVLKPSVYQEVEKRATGSQTNQAE</sequence>
<dbReference type="PATRIC" id="fig|864564.6.peg.1238"/>
<dbReference type="FunFam" id="3.40.50.2020:FF:000006">
    <property type="entry name" value="Hypoxanthine phosphoribosyltransferase"/>
    <property type="match status" value="1"/>
</dbReference>
<gene>
    <name evidence="17" type="primary">hpt</name>
    <name evidence="17" type="ORF">HMPREF0620_0473</name>
</gene>
<dbReference type="GO" id="GO:0004422">
    <property type="term" value="F:hypoxanthine phosphoribosyltransferase activity"/>
    <property type="evidence" value="ECO:0007669"/>
    <property type="project" value="InterPro"/>
</dbReference>
<keyword evidence="6 15" id="KW-0963">Cytoplasm</keyword>
<comment type="catalytic activity">
    <reaction evidence="14">
        <text>IMP + diphosphate = hypoxanthine + 5-phospho-alpha-D-ribose 1-diphosphate</text>
        <dbReference type="Rhea" id="RHEA:17973"/>
        <dbReference type="ChEBI" id="CHEBI:17368"/>
        <dbReference type="ChEBI" id="CHEBI:33019"/>
        <dbReference type="ChEBI" id="CHEBI:58017"/>
        <dbReference type="ChEBI" id="CHEBI:58053"/>
        <dbReference type="EC" id="2.4.2.8"/>
    </reaction>
    <physiologicalReaction direction="right-to-left" evidence="14">
        <dbReference type="Rhea" id="RHEA:17975"/>
    </physiologicalReaction>
</comment>
<keyword evidence="9 15" id="KW-0479">Metal-binding</keyword>
<dbReference type="GO" id="GO:0032264">
    <property type="term" value="P:IMP salvage"/>
    <property type="evidence" value="ECO:0007669"/>
    <property type="project" value="UniProtKB-UniPathway"/>
</dbReference>
<keyword evidence="12 15" id="KW-0460">Magnesium</keyword>
<dbReference type="GO" id="GO:0052657">
    <property type="term" value="F:guanine phosphoribosyltransferase activity"/>
    <property type="evidence" value="ECO:0007669"/>
    <property type="project" value="UniProtKB-ARBA"/>
</dbReference>
<keyword evidence="10 15" id="KW-0660">Purine salvage</keyword>
<dbReference type="GO" id="GO:0005829">
    <property type="term" value="C:cytosol"/>
    <property type="evidence" value="ECO:0007669"/>
    <property type="project" value="TreeGrafter"/>
</dbReference>
<dbReference type="UniPathway" id="UPA00591">
    <property type="reaction ID" value="UER00648"/>
</dbReference>
<keyword evidence="8 15" id="KW-0808">Transferase</keyword>
<dbReference type="GO" id="GO:0006166">
    <property type="term" value="P:purine ribonucleoside salvage"/>
    <property type="evidence" value="ECO:0007669"/>
    <property type="project" value="UniProtKB-KW"/>
</dbReference>
<keyword evidence="7 15" id="KW-0328">Glycosyltransferase</keyword>
<feature type="domain" description="Phosphoribosyltransferase" evidence="16">
    <location>
        <begin position="12"/>
        <end position="164"/>
    </location>
</feature>
<dbReference type="EC" id="2.4.2.8" evidence="15"/>
<evidence type="ECO:0000313" key="17">
    <source>
        <dbReference type="EMBL" id="EFT83468.1"/>
    </source>
</evidence>
<dbReference type="Pfam" id="PF00156">
    <property type="entry name" value="Pribosyltran"/>
    <property type="match status" value="1"/>
</dbReference>
<dbReference type="GO" id="GO:0000166">
    <property type="term" value="F:nucleotide binding"/>
    <property type="evidence" value="ECO:0007669"/>
    <property type="project" value="UniProtKB-KW"/>
</dbReference>
<comment type="similarity">
    <text evidence="5 15">Belongs to the purine/pyrimidine phosphoribosyltransferase family.</text>
</comment>
<comment type="pathway">
    <text evidence="3 15">Purine metabolism; IMP biosynthesis via salvage pathway; IMP from hypoxanthine: step 1/1.</text>
</comment>
<protein>
    <recommendedName>
        <fullName evidence="15">Hypoxanthine phosphoribosyltransferase</fullName>
        <ecNumber evidence="15">2.4.2.8</ecNumber>
    </recommendedName>
</protein>
<dbReference type="GO" id="GO:0032263">
    <property type="term" value="P:GMP salvage"/>
    <property type="evidence" value="ECO:0007669"/>
    <property type="project" value="TreeGrafter"/>
</dbReference>
<dbReference type="eggNOG" id="COG0634">
    <property type="taxonomic scope" value="Bacteria"/>
</dbReference>
<dbReference type="Proteomes" id="UP000004946">
    <property type="component" value="Chromosome"/>
</dbReference>
<reference evidence="17 18" key="1">
    <citation type="submission" date="2010-12" db="EMBL/GenBank/DDBJ databases">
        <authorList>
            <person name="Muzny D."/>
            <person name="Qin X."/>
            <person name="Buhay C."/>
            <person name="Dugan-Rocha S."/>
            <person name="Ding Y."/>
            <person name="Chen G."/>
            <person name="Hawes A."/>
            <person name="Holder M."/>
            <person name="Jhangiani S."/>
            <person name="Johnson A."/>
            <person name="Khan Z."/>
            <person name="Li Z."/>
            <person name="Liu W."/>
            <person name="Liu X."/>
            <person name="Perez L."/>
            <person name="Shen H."/>
            <person name="Wang Q."/>
            <person name="Watt J."/>
            <person name="Xi L."/>
            <person name="Xin Y."/>
            <person name="Zhou J."/>
            <person name="Deng J."/>
            <person name="Jiang H."/>
            <person name="Liu Y."/>
            <person name="Qu J."/>
            <person name="Song X.-Z."/>
            <person name="Zhang L."/>
            <person name="Villasana D."/>
            <person name="Johnson A."/>
            <person name="Liu J."/>
            <person name="Liyanage D."/>
            <person name="Lorensuhewa L."/>
            <person name="Robinson T."/>
            <person name="Song A."/>
            <person name="Song B.-B."/>
            <person name="Dinh H."/>
            <person name="Thornton R."/>
            <person name="Coyle M."/>
            <person name="Francisco L."/>
            <person name="Jackson L."/>
            <person name="Javaid M."/>
            <person name="Korchina V."/>
            <person name="Kovar C."/>
            <person name="Mata R."/>
            <person name="Mathew T."/>
            <person name="Ngo R."/>
            <person name="Nguyen L."/>
            <person name="Nguyen N."/>
            <person name="Okwuonu G."/>
            <person name="Ongeri F."/>
            <person name="Pham C."/>
            <person name="Simmons D."/>
            <person name="Wilczek-Boney K."/>
            <person name="Hale W."/>
            <person name="Jakkamsetti A."/>
            <person name="Pham P."/>
            <person name="Ruth R."/>
            <person name="San Lucas F."/>
            <person name="Warren J."/>
            <person name="Zhang J."/>
            <person name="Zhao Z."/>
            <person name="Zhou C."/>
            <person name="Zhu D."/>
            <person name="Lee S."/>
            <person name="Bess C."/>
            <person name="Blankenburg K."/>
            <person name="Forbes L."/>
            <person name="Fu Q."/>
            <person name="Gubbala S."/>
            <person name="Hirani K."/>
            <person name="Jayaseelan J.C."/>
            <person name="Lara F."/>
            <person name="Munidasa M."/>
            <person name="Palculict T."/>
            <person name="Patil S."/>
            <person name="Pu L.-L."/>
            <person name="Saada N."/>
            <person name="Tang L."/>
            <person name="Weissenberger G."/>
            <person name="Zhu Y."/>
            <person name="Hemphill L."/>
            <person name="Shang Y."/>
            <person name="Youmans B."/>
            <person name="Ayvaz T."/>
            <person name="Ross M."/>
            <person name="Santibanez J."/>
            <person name="Aqrawi P."/>
            <person name="Gross S."/>
            <person name="Joshi V."/>
            <person name="Fowler G."/>
            <person name="Nazareth L."/>
            <person name="Reid J."/>
            <person name="Worley K."/>
            <person name="Petrosino J."/>
            <person name="Highlander S."/>
            <person name="Gibbs R."/>
        </authorList>
    </citation>
    <scope>NUCLEOTIDE SEQUENCE [LARGE SCALE GENOMIC DNA]</scope>
    <source>
        <strain evidence="17 18">DSM 10105</strain>
    </source>
</reference>
<dbReference type="PANTHER" id="PTHR43340:SF1">
    <property type="entry name" value="HYPOXANTHINE PHOSPHORIBOSYLTRANSFERASE"/>
    <property type="match status" value="1"/>
</dbReference>
<evidence type="ECO:0000256" key="9">
    <source>
        <dbReference type="ARBA" id="ARBA00022723"/>
    </source>
</evidence>
<comment type="cofactor">
    <cofactor evidence="1 15">
        <name>Mg(2+)</name>
        <dbReference type="ChEBI" id="CHEBI:18420"/>
    </cofactor>
</comment>
<name>E6K0Y7_PARDN</name>
<evidence type="ECO:0000256" key="11">
    <source>
        <dbReference type="ARBA" id="ARBA00022741"/>
    </source>
</evidence>
<evidence type="ECO:0000256" key="15">
    <source>
        <dbReference type="RuleBase" id="RU364099"/>
    </source>
</evidence>
<evidence type="ECO:0000256" key="14">
    <source>
        <dbReference type="ARBA" id="ARBA00049402"/>
    </source>
</evidence>
<evidence type="ECO:0000313" key="18">
    <source>
        <dbReference type="Proteomes" id="UP000004946"/>
    </source>
</evidence>
<evidence type="ECO:0000256" key="3">
    <source>
        <dbReference type="ARBA" id="ARBA00004669"/>
    </source>
</evidence>
<evidence type="ECO:0000256" key="5">
    <source>
        <dbReference type="ARBA" id="ARBA00008391"/>
    </source>
</evidence>